<dbReference type="Gene3D" id="3.20.20.30">
    <property type="entry name" value="Luciferase-like domain"/>
    <property type="match status" value="2"/>
</dbReference>
<dbReference type="Pfam" id="PF00296">
    <property type="entry name" value="Bac_luciferase"/>
    <property type="match status" value="1"/>
</dbReference>
<evidence type="ECO:0000259" key="1">
    <source>
        <dbReference type="Pfam" id="PF00296"/>
    </source>
</evidence>
<dbReference type="GO" id="GO:0005829">
    <property type="term" value="C:cytosol"/>
    <property type="evidence" value="ECO:0007669"/>
    <property type="project" value="TreeGrafter"/>
</dbReference>
<name>A0A7D6ZT32_9NOCA</name>
<dbReference type="KEGG" id="nhu:H0264_24640"/>
<organism evidence="2 3">
    <name type="scientific">Nocardia huaxiensis</name>
    <dbReference type="NCBI Taxonomy" id="2755382"/>
    <lineage>
        <taxon>Bacteria</taxon>
        <taxon>Bacillati</taxon>
        <taxon>Actinomycetota</taxon>
        <taxon>Actinomycetes</taxon>
        <taxon>Mycobacteriales</taxon>
        <taxon>Nocardiaceae</taxon>
        <taxon>Nocardia</taxon>
    </lineage>
</organism>
<accession>A0A7D6ZT32</accession>
<proteinExistence type="predicted"/>
<feature type="domain" description="Luciferase-like" evidence="1">
    <location>
        <begin position="22"/>
        <end position="253"/>
    </location>
</feature>
<gene>
    <name evidence="2" type="ORF">H0264_24640</name>
</gene>
<dbReference type="InterPro" id="IPR011251">
    <property type="entry name" value="Luciferase-like_dom"/>
</dbReference>
<dbReference type="SUPFAM" id="SSF51679">
    <property type="entry name" value="Bacterial luciferase-like"/>
    <property type="match status" value="1"/>
</dbReference>
<dbReference type="Proteomes" id="UP000515512">
    <property type="component" value="Chromosome"/>
</dbReference>
<keyword evidence="3" id="KW-1185">Reference proteome</keyword>
<dbReference type="InterPro" id="IPR036661">
    <property type="entry name" value="Luciferase-like_sf"/>
</dbReference>
<protein>
    <submittedName>
        <fullName evidence="2">LLM class F420-dependent oxidoreductase</fullName>
    </submittedName>
</protein>
<dbReference type="PANTHER" id="PTHR30137:SF18">
    <property type="entry name" value="CONSERVED PROTEIN"/>
    <property type="match status" value="1"/>
</dbReference>
<dbReference type="InterPro" id="IPR019922">
    <property type="entry name" value="Lucif-like_OxRdatse_MSMEG_4141"/>
</dbReference>
<dbReference type="NCBIfam" id="TIGR03620">
    <property type="entry name" value="F420_MSMEG_4141"/>
    <property type="match status" value="1"/>
</dbReference>
<dbReference type="GO" id="GO:0016705">
    <property type="term" value="F:oxidoreductase activity, acting on paired donors, with incorporation or reduction of molecular oxygen"/>
    <property type="evidence" value="ECO:0007669"/>
    <property type="project" value="InterPro"/>
</dbReference>
<evidence type="ECO:0000313" key="3">
    <source>
        <dbReference type="Proteomes" id="UP000515512"/>
    </source>
</evidence>
<dbReference type="InterPro" id="IPR050766">
    <property type="entry name" value="Bact_Lucif_Oxidored"/>
</dbReference>
<dbReference type="PANTHER" id="PTHR30137">
    <property type="entry name" value="LUCIFERASE-LIKE MONOOXYGENASE"/>
    <property type="match status" value="1"/>
</dbReference>
<sequence>MVTTQELGKIGVWQAYSVFTPESVRELEQLGYGTVWLGASPDASWDGYDALLAATDSLTIGSSIVNVWASPSAEAAETFHRLDDKYPGRFVLGIGAGHREHTADYTKPYDALAAYLDDLDAAGVPQSQRALAALGPRVAKLARDRTAGALPYLTVPEHTAALREQLGPHTLIAPEHKVVFDTDPDRARATARETLGYYLGLSNYTANLRSYGFGDDDLTAPGSDRFIDAVAAHGTAEQIADRLTDHLRAGADHVAVQVLGGDPLPALRALAPALAERTK</sequence>
<dbReference type="EMBL" id="CP059399">
    <property type="protein sequence ID" value="QLY34643.1"/>
    <property type="molecule type" value="Genomic_DNA"/>
</dbReference>
<dbReference type="AlphaFoldDB" id="A0A7D6ZT32"/>
<reference evidence="2 3" key="1">
    <citation type="submission" date="2020-07" db="EMBL/GenBank/DDBJ databases">
        <authorList>
            <person name="Zhuang K."/>
            <person name="Ran Y."/>
        </authorList>
    </citation>
    <scope>NUCLEOTIDE SEQUENCE [LARGE SCALE GENOMIC DNA]</scope>
    <source>
        <strain evidence="2 3">WCH-YHL-001</strain>
    </source>
</reference>
<evidence type="ECO:0000313" key="2">
    <source>
        <dbReference type="EMBL" id="QLY34643.1"/>
    </source>
</evidence>